<evidence type="ECO:0000313" key="2">
    <source>
        <dbReference type="EMBL" id="TMQ63444.1"/>
    </source>
</evidence>
<feature type="transmembrane region" description="Helical" evidence="1">
    <location>
        <begin position="69"/>
        <end position="86"/>
    </location>
</feature>
<sequence length="213" mass="24136">MSGMHPPEIGVWIAAFLTIACLTFLYKDNPFFRFAESLFAGVSLGYYVGIVLNQTLLPNLFAPMREDFGQNWDLVVPGLLGVLLYMRYAPKIGWVSRYALAIYVAYYIGLDFTRKIHGEVLPQLARAILPLSSLDRATFFSLVYVLGVFSVLVYFFFSREQGPITRRISRLGIWFLMISFGAAFGFTVMGRVALLIGRLNFLILDWIYPTLGI</sequence>
<feature type="transmembrane region" description="Helical" evidence="1">
    <location>
        <begin position="6"/>
        <end position="26"/>
    </location>
</feature>
<feature type="transmembrane region" description="Helical" evidence="1">
    <location>
        <begin position="173"/>
        <end position="196"/>
    </location>
</feature>
<dbReference type="Proteomes" id="UP000317691">
    <property type="component" value="Unassembled WGS sequence"/>
</dbReference>
<name>A0A538TIK3_UNCEI</name>
<feature type="transmembrane region" description="Helical" evidence="1">
    <location>
        <begin position="38"/>
        <end position="57"/>
    </location>
</feature>
<feature type="transmembrane region" description="Helical" evidence="1">
    <location>
        <begin position="137"/>
        <end position="157"/>
    </location>
</feature>
<dbReference type="AlphaFoldDB" id="A0A538TIK3"/>
<evidence type="ECO:0000256" key="1">
    <source>
        <dbReference type="SAM" id="Phobius"/>
    </source>
</evidence>
<proteinExistence type="predicted"/>
<comment type="caution">
    <text evidence="2">The sequence shown here is derived from an EMBL/GenBank/DDBJ whole genome shotgun (WGS) entry which is preliminary data.</text>
</comment>
<feature type="transmembrane region" description="Helical" evidence="1">
    <location>
        <begin position="98"/>
        <end position="117"/>
    </location>
</feature>
<reference evidence="2 3" key="1">
    <citation type="journal article" date="2019" name="Nat. Microbiol.">
        <title>Mediterranean grassland soil C-N compound turnover is dependent on rainfall and depth, and is mediated by genomically divergent microorganisms.</title>
        <authorList>
            <person name="Diamond S."/>
            <person name="Andeer P.F."/>
            <person name="Li Z."/>
            <person name="Crits-Christoph A."/>
            <person name="Burstein D."/>
            <person name="Anantharaman K."/>
            <person name="Lane K.R."/>
            <person name="Thomas B.C."/>
            <person name="Pan C."/>
            <person name="Northen T.R."/>
            <person name="Banfield J.F."/>
        </authorList>
    </citation>
    <scope>NUCLEOTIDE SEQUENCE [LARGE SCALE GENOMIC DNA]</scope>
    <source>
        <strain evidence="2">WS_9</strain>
    </source>
</reference>
<organism evidence="2 3">
    <name type="scientific">Eiseniibacteriota bacterium</name>
    <dbReference type="NCBI Taxonomy" id="2212470"/>
    <lineage>
        <taxon>Bacteria</taxon>
        <taxon>Candidatus Eiseniibacteriota</taxon>
    </lineage>
</organism>
<evidence type="ECO:0000313" key="3">
    <source>
        <dbReference type="Proteomes" id="UP000317691"/>
    </source>
</evidence>
<gene>
    <name evidence="2" type="ORF">E6K79_10220</name>
</gene>
<dbReference type="EMBL" id="VBOZ01000031">
    <property type="protein sequence ID" value="TMQ63444.1"/>
    <property type="molecule type" value="Genomic_DNA"/>
</dbReference>
<keyword evidence="1" id="KW-0812">Transmembrane</keyword>
<protein>
    <submittedName>
        <fullName evidence="2">Uncharacterized protein</fullName>
    </submittedName>
</protein>
<keyword evidence="1" id="KW-0472">Membrane</keyword>
<accession>A0A538TIK3</accession>
<keyword evidence="1" id="KW-1133">Transmembrane helix</keyword>